<dbReference type="InterPro" id="IPR013783">
    <property type="entry name" value="Ig-like_fold"/>
</dbReference>
<evidence type="ECO:0000259" key="17">
    <source>
        <dbReference type="Pfam" id="PF22666"/>
    </source>
</evidence>
<sequence length="825" mass="96676">MKYRLLVLLLLLILSCERQSKHLISKQLIHEGWQFKKTTDSIWYPATVPGSVHTDLYGNKLIPHPFVKDNELQLQWISETGWEYQTRFFVDEKTLQKSNHMLSFDGLDTCASVYINDSLVLSTNNAFRFWKADVKPFLKLENHIRIVFEPTSISEEAEKDKLDYELPEGLRIFSRKAQFQYGWDWGPTFITSGIWRKVFLESWNIARIEDTYFKQIKLSDNIAELEAEIAITLNEEKELTLDILVEGELKVTIKQVFRAGEHVMNIPFTIENPQRWWPHNLGEPHLYDMEVRLRRNNKILDVKKLKKGLRTIEHIAEKDEVGESFYFKVNGVPVFMKGANYIPQNSFQSEVTEQHYEQLLNDVVTANMNMLRVWGGGIYENEVFYEKCDEKGLLVWQDFMFACAMYPGDDTFLENVQQEAIDNLKRLRNFTSIALWCGNNEVSEGWHRWGWQEGRSEAEKEEIWNNYLKIFDTILPNTVNKLSEVPYWETSPKFGRGDIRYITEGNAHDWWVWHDGYPFESLEKNVPRFMSEFGFQAFPSYETIKFINDNDSIDINSPAFKTHQKHQIGFERIKEYMEHDFPVPDNDEDYVYMSQLLQAYGIGKGIEAHRRSRPYNMGSLYWQLNDCWPAVSWSSIDFFGDWKALHYQAKRSFENVLISFEQNNNNVDVYVVNDELSPQDGLLELQLIDFKGHIIWQERVEIKVEASGSNIYATLPIEIFNKKKYQAVLKASFNESSSLFYLVKPKDLDLPQGTVNLSLKKVSEGFLIKVTSEVLQKNVFLFSPQKGHFSDNYFDLLSGEVKTVYFKTSAEEAAIQFKTFNTFIR</sequence>
<dbReference type="Pfam" id="PF22666">
    <property type="entry name" value="Glyco_hydro_2_N2"/>
    <property type="match status" value="1"/>
</dbReference>
<organism evidence="18 19">
    <name type="scientific">Paucihalobacter ruber</name>
    <dbReference type="NCBI Taxonomy" id="2567861"/>
    <lineage>
        <taxon>Bacteria</taxon>
        <taxon>Pseudomonadati</taxon>
        <taxon>Bacteroidota</taxon>
        <taxon>Flavobacteriia</taxon>
        <taxon>Flavobacteriales</taxon>
        <taxon>Flavobacteriaceae</taxon>
        <taxon>Paucihalobacter</taxon>
    </lineage>
</organism>
<proteinExistence type="inferred from homology"/>
<dbReference type="InterPro" id="IPR036156">
    <property type="entry name" value="Beta-gal/glucu_dom_sf"/>
</dbReference>
<evidence type="ECO:0000256" key="3">
    <source>
        <dbReference type="ARBA" id="ARBA00004740"/>
    </source>
</evidence>
<evidence type="ECO:0000256" key="2">
    <source>
        <dbReference type="ARBA" id="ARBA00004613"/>
    </source>
</evidence>
<protein>
    <recommendedName>
        <fullName evidence="11">Beta-mannosidase B</fullName>
        <ecNumber evidence="5">3.2.1.25</ecNumber>
    </recommendedName>
    <alternativeName>
        <fullName evidence="12">Mannanase B</fullName>
    </alternativeName>
</protein>
<reference evidence="18 19" key="1">
    <citation type="submission" date="2019-06" db="EMBL/GenBank/DDBJ databases">
        <title>Flavobacteriaceae Paucihalobacterium erythroidium CWB-1, complete genome.</title>
        <authorList>
            <person name="Wu S."/>
        </authorList>
    </citation>
    <scope>NUCLEOTIDE SEQUENCE [LARGE SCALE GENOMIC DNA]</scope>
    <source>
        <strain evidence="18 19">CWB-1</strain>
    </source>
</reference>
<dbReference type="SUPFAM" id="SSF51445">
    <property type="entry name" value="(Trans)glycosidases"/>
    <property type="match status" value="1"/>
</dbReference>
<dbReference type="FunFam" id="3.20.20.80:FF:000050">
    <property type="entry name" value="Beta-mannosidase B"/>
    <property type="match status" value="1"/>
</dbReference>
<dbReference type="InterPro" id="IPR017853">
    <property type="entry name" value="GH"/>
</dbReference>
<name>A0A506PRJ0_9FLAO</name>
<evidence type="ECO:0000256" key="8">
    <source>
        <dbReference type="ARBA" id="ARBA00023180"/>
    </source>
</evidence>
<evidence type="ECO:0000256" key="11">
    <source>
        <dbReference type="ARBA" id="ARBA00041069"/>
    </source>
</evidence>
<keyword evidence="7 18" id="KW-0378">Hydrolase</keyword>
<dbReference type="PANTHER" id="PTHR43730:SF1">
    <property type="entry name" value="BETA-MANNOSIDASE"/>
    <property type="match status" value="1"/>
</dbReference>
<evidence type="ECO:0000256" key="12">
    <source>
        <dbReference type="ARBA" id="ARBA00041614"/>
    </source>
</evidence>
<dbReference type="Pfam" id="PF17753">
    <property type="entry name" value="Ig_mannosidase"/>
    <property type="match status" value="1"/>
</dbReference>
<dbReference type="Proteomes" id="UP000317332">
    <property type="component" value="Unassembled WGS sequence"/>
</dbReference>
<keyword evidence="6" id="KW-0964">Secreted</keyword>
<dbReference type="Gene3D" id="2.60.40.10">
    <property type="entry name" value="Immunoglobulins"/>
    <property type="match status" value="3"/>
</dbReference>
<dbReference type="SUPFAM" id="SSF49303">
    <property type="entry name" value="beta-Galactosidase/glucuronidase domain"/>
    <property type="match status" value="3"/>
</dbReference>
<comment type="subunit">
    <text evidence="4">Homodimer.</text>
</comment>
<keyword evidence="13" id="KW-0175">Coiled coil</keyword>
<gene>
    <name evidence="18" type="ORF">FJ651_02850</name>
</gene>
<dbReference type="InterPro" id="IPR041447">
    <property type="entry name" value="Mannosidase_ig"/>
</dbReference>
<evidence type="ECO:0000256" key="7">
    <source>
        <dbReference type="ARBA" id="ARBA00022801"/>
    </source>
</evidence>
<feature type="domain" description="Beta-mannosidase Ig-fold" evidence="15">
    <location>
        <begin position="754"/>
        <end position="815"/>
    </location>
</feature>
<dbReference type="GO" id="GO:0004567">
    <property type="term" value="F:beta-mannosidase activity"/>
    <property type="evidence" value="ECO:0007669"/>
    <property type="project" value="UniProtKB-EC"/>
</dbReference>
<evidence type="ECO:0000259" key="15">
    <source>
        <dbReference type="Pfam" id="PF17753"/>
    </source>
</evidence>
<comment type="caution">
    <text evidence="18">The sequence shown here is derived from an EMBL/GenBank/DDBJ whole genome shotgun (WGS) entry which is preliminary data.</text>
</comment>
<dbReference type="InterPro" id="IPR041625">
    <property type="entry name" value="Beta-mannosidase_Ig"/>
</dbReference>
<keyword evidence="9" id="KW-0326">Glycosidase</keyword>
<dbReference type="InterPro" id="IPR008979">
    <property type="entry name" value="Galactose-bd-like_sf"/>
</dbReference>
<evidence type="ECO:0000256" key="13">
    <source>
        <dbReference type="SAM" id="Coils"/>
    </source>
</evidence>
<feature type="domain" description="Beta-mannosidase-like galactose-binding" evidence="17">
    <location>
        <begin position="33"/>
        <end position="196"/>
    </location>
</feature>
<dbReference type="SUPFAM" id="SSF49785">
    <property type="entry name" value="Galactose-binding domain-like"/>
    <property type="match status" value="1"/>
</dbReference>
<accession>A0A506PRJ0</accession>
<evidence type="ECO:0000256" key="5">
    <source>
        <dbReference type="ARBA" id="ARBA00012754"/>
    </source>
</evidence>
<dbReference type="GO" id="GO:0005975">
    <property type="term" value="P:carbohydrate metabolic process"/>
    <property type="evidence" value="ECO:0007669"/>
    <property type="project" value="InterPro"/>
</dbReference>
<evidence type="ECO:0000259" key="14">
    <source>
        <dbReference type="Pfam" id="PF00703"/>
    </source>
</evidence>
<dbReference type="Gene3D" id="2.60.120.260">
    <property type="entry name" value="Galactose-binding domain-like"/>
    <property type="match status" value="1"/>
</dbReference>
<dbReference type="Gene3D" id="3.20.20.80">
    <property type="entry name" value="Glycosidases"/>
    <property type="match status" value="1"/>
</dbReference>
<feature type="domain" description="Glycoside hydrolase family 2 immunoglobulin-like beta-sandwich" evidence="14">
    <location>
        <begin position="206"/>
        <end position="310"/>
    </location>
</feature>
<evidence type="ECO:0000256" key="4">
    <source>
        <dbReference type="ARBA" id="ARBA00011738"/>
    </source>
</evidence>
<dbReference type="OrthoDB" id="9801077at2"/>
<dbReference type="AlphaFoldDB" id="A0A506PRJ0"/>
<evidence type="ECO:0000313" key="19">
    <source>
        <dbReference type="Proteomes" id="UP000317332"/>
    </source>
</evidence>
<dbReference type="InterPro" id="IPR050887">
    <property type="entry name" value="Beta-mannosidase_GH2"/>
</dbReference>
<evidence type="ECO:0000256" key="6">
    <source>
        <dbReference type="ARBA" id="ARBA00022525"/>
    </source>
</evidence>
<evidence type="ECO:0000313" key="18">
    <source>
        <dbReference type="EMBL" id="TPV35872.1"/>
    </source>
</evidence>
<dbReference type="InterPro" id="IPR006102">
    <property type="entry name" value="Ig-like_GH2"/>
</dbReference>
<dbReference type="InterPro" id="IPR054593">
    <property type="entry name" value="Beta-mannosidase-like_N2"/>
</dbReference>
<keyword evidence="19" id="KW-1185">Reference proteome</keyword>
<comment type="catalytic activity">
    <reaction evidence="1">
        <text>Hydrolysis of terminal, non-reducing beta-D-mannose residues in beta-D-mannosides.</text>
        <dbReference type="EC" id="3.2.1.25"/>
    </reaction>
</comment>
<evidence type="ECO:0000256" key="1">
    <source>
        <dbReference type="ARBA" id="ARBA00000829"/>
    </source>
</evidence>
<dbReference type="Pfam" id="PF00703">
    <property type="entry name" value="Glyco_hydro_2"/>
    <property type="match status" value="1"/>
</dbReference>
<dbReference type="GO" id="GO:0006516">
    <property type="term" value="P:glycoprotein catabolic process"/>
    <property type="evidence" value="ECO:0007669"/>
    <property type="project" value="TreeGrafter"/>
</dbReference>
<comment type="subcellular location">
    <subcellularLocation>
        <location evidence="2">Secreted</location>
    </subcellularLocation>
</comment>
<feature type="domain" description="Mannosidase Ig/CBM-like" evidence="16">
    <location>
        <begin position="666"/>
        <end position="747"/>
    </location>
</feature>
<dbReference type="GO" id="GO:0005576">
    <property type="term" value="C:extracellular region"/>
    <property type="evidence" value="ECO:0007669"/>
    <property type="project" value="UniProtKB-SubCell"/>
</dbReference>
<dbReference type="PROSITE" id="PS51257">
    <property type="entry name" value="PROKAR_LIPOPROTEIN"/>
    <property type="match status" value="1"/>
</dbReference>
<keyword evidence="8" id="KW-0325">Glycoprotein</keyword>
<feature type="coiled-coil region" evidence="13">
    <location>
        <begin position="215"/>
        <end position="242"/>
    </location>
</feature>
<dbReference type="PANTHER" id="PTHR43730">
    <property type="entry name" value="BETA-MANNOSIDASE"/>
    <property type="match status" value="1"/>
</dbReference>
<dbReference type="Pfam" id="PF17786">
    <property type="entry name" value="Mannosidase_ig"/>
    <property type="match status" value="1"/>
</dbReference>
<comment type="pathway">
    <text evidence="3">Glycan metabolism; N-glycan degradation.</text>
</comment>
<dbReference type="EC" id="3.2.1.25" evidence="5"/>
<evidence type="ECO:0000259" key="16">
    <source>
        <dbReference type="Pfam" id="PF17786"/>
    </source>
</evidence>
<dbReference type="EMBL" id="VHIQ01000001">
    <property type="protein sequence ID" value="TPV35872.1"/>
    <property type="molecule type" value="Genomic_DNA"/>
</dbReference>
<evidence type="ECO:0000256" key="9">
    <source>
        <dbReference type="ARBA" id="ARBA00023295"/>
    </source>
</evidence>
<evidence type="ECO:0000256" key="10">
    <source>
        <dbReference type="ARBA" id="ARBA00038429"/>
    </source>
</evidence>
<comment type="similarity">
    <text evidence="10">Belongs to the glycosyl hydrolase 2 family. Beta-mannosidase B subfamily.</text>
</comment>